<comment type="cofactor">
    <cofactor evidence="1 8">
        <name>pyridoxal 5'-phosphate</name>
        <dbReference type="ChEBI" id="CHEBI:597326"/>
    </cofactor>
</comment>
<accession>A0ABQ0MQK0</accession>
<dbReference type="PANTHER" id="PTHR32328">
    <property type="entry name" value="L-SERYL-TRNA(SEC) SELENIUM TRANSFERASE"/>
    <property type="match status" value="1"/>
</dbReference>
<reference evidence="11" key="1">
    <citation type="submission" date="2017-05" db="EMBL/GenBank/DDBJ databases">
        <title>Draft genome sequence of Geobacter pelophilus, a iron(III)-reducing bacteria.</title>
        <authorList>
            <person name="Aoyagi T."/>
            <person name="Koike H."/>
            <person name="Morita T."/>
            <person name="Sato Y."/>
            <person name="Habe H."/>
            <person name="Hori T."/>
        </authorList>
    </citation>
    <scope>NUCLEOTIDE SEQUENCE [LARGE SCALE GENOMIC DNA]</scope>
    <source>
        <strain evidence="11">Drf2</strain>
    </source>
</reference>
<dbReference type="SUPFAM" id="SSF53383">
    <property type="entry name" value="PLP-dependent transferases"/>
    <property type="match status" value="1"/>
</dbReference>
<dbReference type="Pfam" id="PF03841">
    <property type="entry name" value="SelA"/>
    <property type="match status" value="1"/>
</dbReference>
<evidence type="ECO:0000256" key="4">
    <source>
        <dbReference type="ARBA" id="ARBA00022898"/>
    </source>
</evidence>
<dbReference type="HAMAP" id="MF_00423">
    <property type="entry name" value="SelA"/>
    <property type="match status" value="1"/>
</dbReference>
<dbReference type="PANTHER" id="PTHR32328:SF0">
    <property type="entry name" value="L-SERYL-TRNA(SEC) SELENIUM TRANSFERASE"/>
    <property type="match status" value="1"/>
</dbReference>
<keyword evidence="5 8" id="KW-0648">Protein biosynthesis</keyword>
<dbReference type="InterPro" id="IPR004534">
    <property type="entry name" value="SelA_trans"/>
</dbReference>
<keyword evidence="4 8" id="KW-0663">Pyridoxal phosphate</keyword>
<evidence type="ECO:0000259" key="9">
    <source>
        <dbReference type="Pfam" id="PF12390"/>
    </source>
</evidence>
<dbReference type="NCBIfam" id="TIGR00474">
    <property type="entry name" value="selA"/>
    <property type="match status" value="1"/>
</dbReference>
<dbReference type="InterPro" id="IPR015424">
    <property type="entry name" value="PyrdxlP-dep_Trfase"/>
</dbReference>
<sequence length="468" mass="50161">MQEGVPVQQLKLIPKVDRVLEWEPVRMLLATHPRELVLRAVRSVLERLRSGARAGGLDDSAFQEPAVCLEVARELAQLSRPSLRRVINGSGIVIHTNLGRSILPEAARDALNTIAFSYSNLEFDLDAGVRGSRYSHVEALLCELTGAEAAIVVNNNAAAVLLALSSMAAGREAVVSRGELVEIGGSFRIPEVMRLSGVTLKEVGTTNRTHPKDYSGAVNEQTAVFLKVHCSNFAVLGFTAEVSAQELVALGAAAGVPVLADMGSGNLIDLSGRLPVPEPTVQDFVRAGVDVITFSGDKLLGGPQAGIIVGKKPFIEAMKKHQLLRALRMDKLTLASLEATLALYRDEMVALKEVPTLKMLTATLPELTARAKKVAGFLRRRTPQGISFKLSEGFSQAGGGTLPLLNLPSMLIEVAVEGLTPNEIESRLRKSEIPVIGRINKNAFLLDPRTMLDSDLPDLAKAISDLAG</sequence>
<feature type="modified residue" description="N6-(pyridoxal phosphate)lysine" evidence="8">
    <location>
        <position position="298"/>
    </location>
</feature>
<dbReference type="InterPro" id="IPR015421">
    <property type="entry name" value="PyrdxlP-dep_Trfase_major"/>
</dbReference>
<evidence type="ECO:0000256" key="1">
    <source>
        <dbReference type="ARBA" id="ARBA00001933"/>
    </source>
</evidence>
<evidence type="ECO:0000256" key="6">
    <source>
        <dbReference type="ARBA" id="ARBA00023266"/>
    </source>
</evidence>
<dbReference type="EC" id="2.9.1.1" evidence="8"/>
<evidence type="ECO:0000313" key="10">
    <source>
        <dbReference type="EMBL" id="GAW68581.1"/>
    </source>
</evidence>
<comment type="function">
    <text evidence="8">Converts seryl-tRNA(Sec) to selenocysteinyl-tRNA(Sec) required for selenoprotein biosynthesis.</text>
</comment>
<name>A0ABQ0MQK0_9BACT</name>
<dbReference type="Pfam" id="PF12390">
    <property type="entry name" value="Se-cys_synth_N"/>
    <property type="match status" value="1"/>
</dbReference>
<protein>
    <recommendedName>
        <fullName evidence="8">L-seryl-tRNA(Sec) selenium transferase</fullName>
        <ecNumber evidence="8">2.9.1.1</ecNumber>
    </recommendedName>
    <alternativeName>
        <fullName evidence="8">Selenocysteine synthase</fullName>
        <shortName evidence="8">Sec synthase</shortName>
    </alternativeName>
    <alternativeName>
        <fullName evidence="8">Selenocysteinyl-tRNA(Sec) synthase</fullName>
    </alternativeName>
</protein>
<dbReference type="InterPro" id="IPR025862">
    <property type="entry name" value="SelA_trans_N_dom"/>
</dbReference>
<evidence type="ECO:0000256" key="3">
    <source>
        <dbReference type="ARBA" id="ARBA00022679"/>
    </source>
</evidence>
<comment type="catalytic activity">
    <reaction evidence="8">
        <text>L-seryl-tRNA(Sec) + selenophosphate + H(+) = L-selenocysteinyl-tRNA(Sec) + phosphate</text>
        <dbReference type="Rhea" id="RHEA:22728"/>
        <dbReference type="Rhea" id="RHEA-COMP:9742"/>
        <dbReference type="Rhea" id="RHEA-COMP:9743"/>
        <dbReference type="ChEBI" id="CHEBI:15378"/>
        <dbReference type="ChEBI" id="CHEBI:16144"/>
        <dbReference type="ChEBI" id="CHEBI:43474"/>
        <dbReference type="ChEBI" id="CHEBI:78533"/>
        <dbReference type="ChEBI" id="CHEBI:78573"/>
        <dbReference type="EC" id="2.9.1.1"/>
    </reaction>
</comment>
<dbReference type="Proteomes" id="UP000194153">
    <property type="component" value="Unassembled WGS sequence"/>
</dbReference>
<evidence type="ECO:0000256" key="2">
    <source>
        <dbReference type="ARBA" id="ARBA00022490"/>
    </source>
</evidence>
<comment type="similarity">
    <text evidence="7 8">Belongs to the SelA family.</text>
</comment>
<dbReference type="Gene3D" id="3.90.1150.180">
    <property type="match status" value="1"/>
</dbReference>
<dbReference type="EMBL" id="BDQG01000001">
    <property type="protein sequence ID" value="GAW68581.1"/>
    <property type="molecule type" value="Genomic_DNA"/>
</dbReference>
<dbReference type="Gene3D" id="3.40.640.10">
    <property type="entry name" value="Type I PLP-dependent aspartate aminotransferase-like (Major domain)"/>
    <property type="match status" value="1"/>
</dbReference>
<comment type="pathway">
    <text evidence="8">Aminoacyl-tRNA biosynthesis; selenocysteinyl-tRNA(Sec) biosynthesis; selenocysteinyl-tRNA(Sec) from L-seryl-tRNA(Sec) (bacterial route): step 1/1.</text>
</comment>
<evidence type="ECO:0000256" key="7">
    <source>
        <dbReference type="ARBA" id="ARBA00044507"/>
    </source>
</evidence>
<evidence type="ECO:0000256" key="5">
    <source>
        <dbReference type="ARBA" id="ARBA00022917"/>
    </source>
</evidence>
<feature type="domain" description="L-seryl-tRNA selenium transferase N-terminal" evidence="9">
    <location>
        <begin position="10"/>
        <end position="49"/>
    </location>
</feature>
<proteinExistence type="inferred from homology"/>
<organism evidence="10 11">
    <name type="scientific">Geoanaerobacter pelophilus</name>
    <dbReference type="NCBI Taxonomy" id="60036"/>
    <lineage>
        <taxon>Bacteria</taxon>
        <taxon>Pseudomonadati</taxon>
        <taxon>Thermodesulfobacteriota</taxon>
        <taxon>Desulfuromonadia</taxon>
        <taxon>Geobacterales</taxon>
        <taxon>Geobacteraceae</taxon>
        <taxon>Geoanaerobacter</taxon>
    </lineage>
</organism>
<comment type="subcellular location">
    <subcellularLocation>
        <location evidence="8">Cytoplasm</location>
    </subcellularLocation>
</comment>
<keyword evidence="6 8" id="KW-0711">Selenium</keyword>
<comment type="caution">
    <text evidence="10">The sequence shown here is derived from an EMBL/GenBank/DDBJ whole genome shotgun (WGS) entry which is preliminary data.</text>
</comment>
<keyword evidence="11" id="KW-1185">Reference proteome</keyword>
<dbReference type="InterPro" id="IPR018319">
    <property type="entry name" value="SelA-like"/>
</dbReference>
<evidence type="ECO:0000313" key="11">
    <source>
        <dbReference type="Proteomes" id="UP000194153"/>
    </source>
</evidence>
<evidence type="ECO:0000256" key="8">
    <source>
        <dbReference type="HAMAP-Rule" id="MF_00423"/>
    </source>
</evidence>
<keyword evidence="3 8" id="KW-0808">Transferase</keyword>
<dbReference type="RefSeq" id="WP_085814732.1">
    <property type="nucleotide sequence ID" value="NZ_BDQG01000001.1"/>
</dbReference>
<keyword evidence="2 8" id="KW-0963">Cytoplasm</keyword>
<gene>
    <name evidence="8" type="primary">selA</name>
    <name evidence="10" type="ORF">GPEL0_01r4993</name>
</gene>